<feature type="chain" id="PRO_5042872923" description="Lipocalin-like domain-containing protein" evidence="1">
    <location>
        <begin position="23"/>
        <end position="203"/>
    </location>
</feature>
<evidence type="ECO:0000256" key="1">
    <source>
        <dbReference type="SAM" id="SignalP"/>
    </source>
</evidence>
<feature type="signal peptide" evidence="1">
    <location>
        <begin position="1"/>
        <end position="22"/>
    </location>
</feature>
<evidence type="ECO:0000313" key="2">
    <source>
        <dbReference type="EMBL" id="SUB78874.1"/>
    </source>
</evidence>
<keyword evidence="1" id="KW-0732">Signal</keyword>
<comment type="caution">
    <text evidence="2">The sequence shown here is derived from an EMBL/GenBank/DDBJ whole genome shotgun (WGS) entry which is preliminary data.</text>
</comment>
<dbReference type="RefSeq" id="WP_115152967.1">
    <property type="nucleotide sequence ID" value="NZ_DBFWLE010000006.1"/>
</dbReference>
<evidence type="ECO:0008006" key="4">
    <source>
        <dbReference type="Google" id="ProtNLM"/>
    </source>
</evidence>
<dbReference type="Proteomes" id="UP000255283">
    <property type="component" value="Unassembled WGS sequence"/>
</dbReference>
<dbReference type="EMBL" id="UGTJ01000001">
    <property type="protein sequence ID" value="SUB78874.1"/>
    <property type="molecule type" value="Genomic_DNA"/>
</dbReference>
<sequence>MNKILRYSLLAILALVSSLSFAQMEVTFTAGVEKGTFTGSGNLASGNDKIIKEGVTIETSNGAFAAQNYKSQAHEYRIYKSSNFTVTSTVGNITKVTFTCFANGDTKYGPGCFTTASTGEYTFESDGSTGTWTGTATTISLKAIKNQVRASKIVVTIDTTTDIKGIENRKEDTNAPIYNLAGQRVGKDYKGVVIKNGQKYIQR</sequence>
<reference evidence="2 3" key="1">
    <citation type="submission" date="2018-06" db="EMBL/GenBank/DDBJ databases">
        <authorList>
            <consortium name="Pathogen Informatics"/>
            <person name="Doyle S."/>
        </authorList>
    </citation>
    <scope>NUCLEOTIDE SEQUENCE [LARGE SCALE GENOMIC DNA]</scope>
    <source>
        <strain evidence="2 3">NCTC13063</strain>
    </source>
</reference>
<proteinExistence type="predicted"/>
<dbReference type="AlphaFoldDB" id="A0AAQ1UG17"/>
<name>A0AAQ1UG17_9BACT</name>
<accession>A0AAQ1UG17</accession>
<evidence type="ECO:0000313" key="3">
    <source>
        <dbReference type="Proteomes" id="UP000255283"/>
    </source>
</evidence>
<gene>
    <name evidence="2" type="ORF">NCTC13063_00125</name>
</gene>
<organism evidence="2 3">
    <name type="scientific">Segatella buccae</name>
    <dbReference type="NCBI Taxonomy" id="28126"/>
    <lineage>
        <taxon>Bacteria</taxon>
        <taxon>Pseudomonadati</taxon>
        <taxon>Bacteroidota</taxon>
        <taxon>Bacteroidia</taxon>
        <taxon>Bacteroidales</taxon>
        <taxon>Prevotellaceae</taxon>
        <taxon>Segatella</taxon>
    </lineage>
</organism>
<protein>
    <recommendedName>
        <fullName evidence="4">Lipocalin-like domain-containing protein</fullName>
    </recommendedName>
</protein>